<evidence type="ECO:0000256" key="1">
    <source>
        <dbReference type="ARBA" id="ARBA00005189"/>
    </source>
</evidence>
<comment type="pathway">
    <text evidence="1">Lipid metabolism.</text>
</comment>
<evidence type="ECO:0000259" key="5">
    <source>
        <dbReference type="SMART" id="SM00563"/>
    </source>
</evidence>
<keyword evidence="4" id="KW-1133">Transmembrane helix</keyword>
<dbReference type="SUPFAM" id="SSF69593">
    <property type="entry name" value="Glycerol-3-phosphate (1)-acyltransferase"/>
    <property type="match status" value="1"/>
</dbReference>
<sequence>MLSKWAAISPYNPAQILIMLRYLFYVLLVKPLVLVLLGINARGREHLPKSGPAIIVANHNSHLDTLALMALFPWRVIGDVHPVAASDYFLKNKFLKWFSLHVIGIIPIDRHPAEKGASVLAPLVHALRDNAIIILFPEGTRGEPENMGKLKNGIAHLVSSCPNTPVIPVFFHGLGKCLPKGEFLLVPFFIDAFIGEPLYWEGNRLGFMEKLVNKMNVLQHKARQSTG</sequence>
<feature type="transmembrane region" description="Helical" evidence="4">
    <location>
        <begin position="20"/>
        <end position="39"/>
    </location>
</feature>
<keyword evidence="4" id="KW-0812">Transmembrane</keyword>
<evidence type="ECO:0000256" key="3">
    <source>
        <dbReference type="ARBA" id="ARBA00023315"/>
    </source>
</evidence>
<dbReference type="Proteomes" id="UP000195442">
    <property type="component" value="Unassembled WGS sequence"/>
</dbReference>
<feature type="domain" description="Phospholipid/glycerol acyltransferase" evidence="5">
    <location>
        <begin position="53"/>
        <end position="174"/>
    </location>
</feature>
<accession>A0A1R4H444</accession>
<evidence type="ECO:0000256" key="4">
    <source>
        <dbReference type="SAM" id="Phobius"/>
    </source>
</evidence>
<dbReference type="CDD" id="cd07989">
    <property type="entry name" value="LPLAT_AGPAT-like"/>
    <property type="match status" value="1"/>
</dbReference>
<evidence type="ECO:0000313" key="6">
    <source>
        <dbReference type="EMBL" id="SJM91025.1"/>
    </source>
</evidence>
<keyword evidence="4" id="KW-0472">Membrane</keyword>
<name>A0A1R4H444_9GAMM</name>
<dbReference type="GO" id="GO:0003841">
    <property type="term" value="F:1-acylglycerol-3-phosphate O-acyltransferase activity"/>
    <property type="evidence" value="ECO:0007669"/>
    <property type="project" value="UniProtKB-EC"/>
</dbReference>
<evidence type="ECO:0000313" key="7">
    <source>
        <dbReference type="Proteomes" id="UP000195442"/>
    </source>
</evidence>
<dbReference type="EC" id="2.3.1.51" evidence="6"/>
<dbReference type="PANTHER" id="PTHR10434:SF11">
    <property type="entry name" value="1-ACYL-SN-GLYCEROL-3-PHOSPHATE ACYLTRANSFERASE"/>
    <property type="match status" value="1"/>
</dbReference>
<dbReference type="PANTHER" id="PTHR10434">
    <property type="entry name" value="1-ACYL-SN-GLYCEROL-3-PHOSPHATE ACYLTRANSFERASE"/>
    <property type="match status" value="1"/>
</dbReference>
<dbReference type="Pfam" id="PF01553">
    <property type="entry name" value="Acyltransferase"/>
    <property type="match status" value="1"/>
</dbReference>
<keyword evidence="7" id="KW-1185">Reference proteome</keyword>
<proteinExistence type="predicted"/>
<dbReference type="InterPro" id="IPR002123">
    <property type="entry name" value="Plipid/glycerol_acylTrfase"/>
</dbReference>
<keyword evidence="2 6" id="KW-0808">Transferase</keyword>
<dbReference type="GO" id="GO:0006654">
    <property type="term" value="P:phosphatidic acid biosynthetic process"/>
    <property type="evidence" value="ECO:0007669"/>
    <property type="project" value="TreeGrafter"/>
</dbReference>
<keyword evidence="3 6" id="KW-0012">Acyltransferase</keyword>
<dbReference type="AlphaFoldDB" id="A0A1R4H444"/>
<evidence type="ECO:0000256" key="2">
    <source>
        <dbReference type="ARBA" id="ARBA00022679"/>
    </source>
</evidence>
<dbReference type="SMART" id="SM00563">
    <property type="entry name" value="PlsC"/>
    <property type="match status" value="1"/>
</dbReference>
<dbReference type="EMBL" id="FUKJ01000112">
    <property type="protein sequence ID" value="SJM91025.1"/>
    <property type="molecule type" value="Genomic_DNA"/>
</dbReference>
<gene>
    <name evidence="6" type="primary">plsC</name>
    <name evidence="6" type="ORF">CRENPOLYSF2_20007</name>
</gene>
<protein>
    <submittedName>
        <fullName evidence="6">1-acylglycerol-3-phosphate O-acyltransferase</fullName>
        <ecNumber evidence="6">2.3.1.51</ecNumber>
    </submittedName>
</protein>
<organism evidence="6 7">
    <name type="scientific">Crenothrix polyspora</name>
    <dbReference type="NCBI Taxonomy" id="360316"/>
    <lineage>
        <taxon>Bacteria</taxon>
        <taxon>Pseudomonadati</taxon>
        <taxon>Pseudomonadota</taxon>
        <taxon>Gammaproteobacteria</taxon>
        <taxon>Methylococcales</taxon>
        <taxon>Crenotrichaceae</taxon>
        <taxon>Crenothrix</taxon>
    </lineage>
</organism>
<reference evidence="7" key="1">
    <citation type="submission" date="2017-02" db="EMBL/GenBank/DDBJ databases">
        <authorList>
            <person name="Daims H."/>
        </authorList>
    </citation>
    <scope>NUCLEOTIDE SEQUENCE [LARGE SCALE GENOMIC DNA]</scope>
</reference>